<feature type="signal peptide" evidence="1">
    <location>
        <begin position="1"/>
        <end position="25"/>
    </location>
</feature>
<keyword evidence="1" id="KW-0732">Signal</keyword>
<evidence type="ECO:0000256" key="1">
    <source>
        <dbReference type="SAM" id="SignalP"/>
    </source>
</evidence>
<dbReference type="Gene3D" id="2.50.20.20">
    <property type="match status" value="1"/>
</dbReference>
<dbReference type="AlphaFoldDB" id="A0A5N5ES58"/>
<dbReference type="SUPFAM" id="SSF89392">
    <property type="entry name" value="Prokaryotic lipoproteins and lipoprotein localization factors"/>
    <property type="match status" value="1"/>
</dbReference>
<comment type="caution">
    <text evidence="2">The sequence shown here is derived from an EMBL/GenBank/DDBJ whole genome shotgun (WGS) entry which is preliminary data.</text>
</comment>
<evidence type="ECO:0000313" key="3">
    <source>
        <dbReference type="Proteomes" id="UP000326907"/>
    </source>
</evidence>
<sequence length="298" mass="30843">MRTSTLRRMGTGAAAAALLSVAACSGGGGDAGTAEKPAGDKVRTASVAALQQIRTKTGTVRSARIEGTTEMGGTVSMKQTGTIGWADGLTGSLTLTYTGGTMAKALKQGGGDGSVRARYLQDEYYADMGEAFAATIGGKRWVRYAYKDLAELGGPAGDVLEEQARNSTPEQGVKALLAAGDVRKAGQEDVRGVPATRYSGTVDVAELTGRNSALDAGQLAALKEQLSAAGVTTQTVDIWVGEDDLLLKKTERGETAAGAFSSTVFYSDYGTEVSVEKPPADDTVDFREILRQRAAGPS</sequence>
<dbReference type="EMBL" id="VYUA01000003">
    <property type="protein sequence ID" value="KAB2593696.1"/>
    <property type="molecule type" value="Genomic_DNA"/>
</dbReference>
<gene>
    <name evidence="2" type="ORF">F5983_05365</name>
</gene>
<name>A0A5N5ES58_9ACTN</name>
<evidence type="ECO:0000313" key="2">
    <source>
        <dbReference type="EMBL" id="KAB2593696.1"/>
    </source>
</evidence>
<proteinExistence type="predicted"/>
<dbReference type="Proteomes" id="UP000326907">
    <property type="component" value="Unassembled WGS sequence"/>
</dbReference>
<organism evidence="2 3">
    <name type="scientific">Streptomyces arboris</name>
    <dbReference type="NCBI Taxonomy" id="2600619"/>
    <lineage>
        <taxon>Bacteria</taxon>
        <taxon>Bacillati</taxon>
        <taxon>Actinomycetota</taxon>
        <taxon>Actinomycetes</taxon>
        <taxon>Kitasatosporales</taxon>
        <taxon>Streptomycetaceae</taxon>
        <taxon>Streptomyces</taxon>
    </lineage>
</organism>
<dbReference type="InterPro" id="IPR029046">
    <property type="entry name" value="LolA/LolB/LppX"/>
</dbReference>
<dbReference type="PROSITE" id="PS51257">
    <property type="entry name" value="PROKAR_LIPOPROTEIN"/>
    <property type="match status" value="1"/>
</dbReference>
<dbReference type="RefSeq" id="WP_151509240.1">
    <property type="nucleotide sequence ID" value="NZ_VYUA01000003.1"/>
</dbReference>
<protein>
    <recommendedName>
        <fullName evidence="4">Lipoprotein</fullName>
    </recommendedName>
</protein>
<accession>A0A5N5ES58</accession>
<evidence type="ECO:0008006" key="4">
    <source>
        <dbReference type="Google" id="ProtNLM"/>
    </source>
</evidence>
<reference evidence="2 3" key="1">
    <citation type="submission" date="2019-09" db="EMBL/GenBank/DDBJ databases">
        <authorList>
            <person name="Liu P."/>
        </authorList>
    </citation>
    <scope>NUCLEOTIDE SEQUENCE [LARGE SCALE GENOMIC DNA]</scope>
    <source>
        <strain evidence="2 3">TRM68085</strain>
    </source>
</reference>
<feature type="chain" id="PRO_5038363341" description="Lipoprotein" evidence="1">
    <location>
        <begin position="26"/>
        <end position="298"/>
    </location>
</feature>
<keyword evidence="3" id="KW-1185">Reference proteome</keyword>